<keyword evidence="6 7" id="KW-0472">Membrane</keyword>
<dbReference type="EMBL" id="CAEZWZ010000063">
    <property type="protein sequence ID" value="CAB4671702.1"/>
    <property type="molecule type" value="Genomic_DNA"/>
</dbReference>
<evidence type="ECO:0000256" key="2">
    <source>
        <dbReference type="ARBA" id="ARBA00022448"/>
    </source>
</evidence>
<feature type="transmembrane region" description="Helical" evidence="7">
    <location>
        <begin position="21"/>
        <end position="43"/>
    </location>
</feature>
<dbReference type="EMBL" id="CAEZSM010000126">
    <property type="protein sequence ID" value="CAB4547900.1"/>
    <property type="molecule type" value="Genomic_DNA"/>
</dbReference>
<dbReference type="Gene3D" id="1.10.3720.10">
    <property type="entry name" value="MetI-like"/>
    <property type="match status" value="1"/>
</dbReference>
<dbReference type="Pfam" id="PF00528">
    <property type="entry name" value="BPD_transp_1"/>
    <property type="match status" value="1"/>
</dbReference>
<dbReference type="CDD" id="cd06261">
    <property type="entry name" value="TM_PBP2"/>
    <property type="match status" value="1"/>
</dbReference>
<dbReference type="InterPro" id="IPR035906">
    <property type="entry name" value="MetI-like_sf"/>
</dbReference>
<evidence type="ECO:0000259" key="8">
    <source>
        <dbReference type="PROSITE" id="PS50928"/>
    </source>
</evidence>
<sequence length="285" mass="32113">MLKGKETLKSKTKYRSIWADIIGVILTVVVFILPFYFLVVNAAKGTTESFRLNMSLPEKWLLFHNIGKVVSAYDWHVLRATWNSFVLTIFSVFFLIIISGMTGFVMHRKRNRASSIANVLVLTALVIPPAIVPTIWVLQRLHLYKTLAGMIAIEVAYGLAFAILIFRNFIGTIPKEIDEAAIVDGCTGWNLYFRIIFPLLKPVTITIGIIATAAIFNDFTNPLYYLPGDENATLQQTLFAYISRYSTQYNLLFADILYITAFPLLAFIFFNKRIVSGMTAGSIKG</sequence>
<dbReference type="GO" id="GO:0055085">
    <property type="term" value="P:transmembrane transport"/>
    <property type="evidence" value="ECO:0007669"/>
    <property type="project" value="InterPro"/>
</dbReference>
<evidence type="ECO:0000313" key="11">
    <source>
        <dbReference type="EMBL" id="CAB4829301.1"/>
    </source>
</evidence>
<keyword evidence="5 7" id="KW-1133">Transmembrane helix</keyword>
<dbReference type="PANTHER" id="PTHR43744">
    <property type="entry name" value="ABC TRANSPORTER PERMEASE PROTEIN MG189-RELATED-RELATED"/>
    <property type="match status" value="1"/>
</dbReference>
<dbReference type="EMBL" id="CAFABD010000132">
    <property type="protein sequence ID" value="CAB4829301.1"/>
    <property type="molecule type" value="Genomic_DNA"/>
</dbReference>
<evidence type="ECO:0000313" key="12">
    <source>
        <dbReference type="EMBL" id="CAB4994403.1"/>
    </source>
</evidence>
<dbReference type="PROSITE" id="PS50928">
    <property type="entry name" value="ABC_TM1"/>
    <property type="match status" value="1"/>
</dbReference>
<name>A0A6J7NUM0_9ZZZZ</name>
<evidence type="ECO:0000256" key="1">
    <source>
        <dbReference type="ARBA" id="ARBA00004651"/>
    </source>
</evidence>
<feature type="transmembrane region" description="Helical" evidence="7">
    <location>
        <begin position="117"/>
        <end position="138"/>
    </location>
</feature>
<dbReference type="GO" id="GO:0005886">
    <property type="term" value="C:plasma membrane"/>
    <property type="evidence" value="ECO:0007669"/>
    <property type="project" value="UniProtKB-SubCell"/>
</dbReference>
<feature type="transmembrane region" description="Helical" evidence="7">
    <location>
        <begin position="150"/>
        <end position="170"/>
    </location>
</feature>
<protein>
    <submittedName>
        <fullName evidence="12">Unannotated protein</fullName>
    </submittedName>
</protein>
<evidence type="ECO:0000256" key="7">
    <source>
        <dbReference type="SAM" id="Phobius"/>
    </source>
</evidence>
<dbReference type="SUPFAM" id="SSF161098">
    <property type="entry name" value="MetI-like"/>
    <property type="match status" value="1"/>
</dbReference>
<organism evidence="12">
    <name type="scientific">freshwater metagenome</name>
    <dbReference type="NCBI Taxonomy" id="449393"/>
    <lineage>
        <taxon>unclassified sequences</taxon>
        <taxon>metagenomes</taxon>
        <taxon>ecological metagenomes</taxon>
    </lineage>
</organism>
<evidence type="ECO:0000256" key="3">
    <source>
        <dbReference type="ARBA" id="ARBA00022475"/>
    </source>
</evidence>
<keyword evidence="4 7" id="KW-0812">Transmembrane</keyword>
<dbReference type="PANTHER" id="PTHR43744:SF3">
    <property type="entry name" value="LACTOSE TRANSPORT SYSTEM PERMEASE PROTEIN LACG"/>
    <property type="match status" value="1"/>
</dbReference>
<dbReference type="AlphaFoldDB" id="A0A6J7NUM0"/>
<gene>
    <name evidence="9" type="ORF">UFOPK1438_00876</name>
    <name evidence="10" type="ORF">UFOPK2329_00521</name>
    <name evidence="11" type="ORF">UFOPK3166_00839</name>
    <name evidence="12" type="ORF">UFOPK4035_00387</name>
</gene>
<feature type="transmembrane region" description="Helical" evidence="7">
    <location>
        <begin position="85"/>
        <end position="105"/>
    </location>
</feature>
<evidence type="ECO:0000256" key="6">
    <source>
        <dbReference type="ARBA" id="ARBA00023136"/>
    </source>
</evidence>
<comment type="subcellular location">
    <subcellularLocation>
        <location evidence="1">Cell membrane</location>
        <topology evidence="1">Multi-pass membrane protein</topology>
    </subcellularLocation>
</comment>
<accession>A0A6J7NUM0</accession>
<proteinExistence type="predicted"/>
<keyword evidence="3" id="KW-1003">Cell membrane</keyword>
<dbReference type="InterPro" id="IPR000515">
    <property type="entry name" value="MetI-like"/>
</dbReference>
<feature type="transmembrane region" description="Helical" evidence="7">
    <location>
        <begin position="191"/>
        <end position="216"/>
    </location>
</feature>
<dbReference type="EMBL" id="CAFBOX010000044">
    <property type="protein sequence ID" value="CAB4994403.1"/>
    <property type="molecule type" value="Genomic_DNA"/>
</dbReference>
<reference evidence="12" key="1">
    <citation type="submission" date="2020-05" db="EMBL/GenBank/DDBJ databases">
        <authorList>
            <person name="Chiriac C."/>
            <person name="Salcher M."/>
            <person name="Ghai R."/>
            <person name="Kavagutti S V."/>
        </authorList>
    </citation>
    <scope>NUCLEOTIDE SEQUENCE</scope>
</reference>
<evidence type="ECO:0000256" key="5">
    <source>
        <dbReference type="ARBA" id="ARBA00022989"/>
    </source>
</evidence>
<evidence type="ECO:0000313" key="10">
    <source>
        <dbReference type="EMBL" id="CAB4671702.1"/>
    </source>
</evidence>
<feature type="transmembrane region" description="Helical" evidence="7">
    <location>
        <begin position="251"/>
        <end position="270"/>
    </location>
</feature>
<feature type="domain" description="ABC transmembrane type-1" evidence="8">
    <location>
        <begin position="81"/>
        <end position="270"/>
    </location>
</feature>
<evidence type="ECO:0000313" key="9">
    <source>
        <dbReference type="EMBL" id="CAB4547900.1"/>
    </source>
</evidence>
<evidence type="ECO:0000256" key="4">
    <source>
        <dbReference type="ARBA" id="ARBA00022692"/>
    </source>
</evidence>
<keyword evidence="2" id="KW-0813">Transport</keyword>